<comment type="caution">
    <text evidence="1">The sequence shown here is derived from an EMBL/GenBank/DDBJ whole genome shotgun (WGS) entry which is preliminary data.</text>
</comment>
<accession>A0A9Q0IR85</accession>
<dbReference type="AlphaFoldDB" id="A0A9Q0IR85"/>
<dbReference type="PROSITE" id="PS51257">
    <property type="entry name" value="PROKAR_LIPOPROTEIN"/>
    <property type="match status" value="1"/>
</dbReference>
<dbReference type="EMBL" id="JANIIK010000038">
    <property type="protein sequence ID" value="KAJ3610287.1"/>
    <property type="molecule type" value="Genomic_DNA"/>
</dbReference>
<proteinExistence type="predicted"/>
<sequence>MDAPRCFWDSKLSVGPPPPIVKLNVLHGSTGSQSCADVLGQTAVKGYQRCVQVRPGRVSFLVADDIILDLSESKNPLPSQTVGTGTVWTPYRHLGRGKPAPGPGAQEAPVLQAWRLPNLLMACGDHPDQVPAAWSVLIHNRYRLNRFEFTPIRSQSGVSLEFIPLGYTFIVPPFIGYDFI</sequence>
<organism evidence="1 2">
    <name type="scientific">Muraenolepis orangiensis</name>
    <name type="common">Patagonian moray cod</name>
    <dbReference type="NCBI Taxonomy" id="630683"/>
    <lineage>
        <taxon>Eukaryota</taxon>
        <taxon>Metazoa</taxon>
        <taxon>Chordata</taxon>
        <taxon>Craniata</taxon>
        <taxon>Vertebrata</taxon>
        <taxon>Euteleostomi</taxon>
        <taxon>Actinopterygii</taxon>
        <taxon>Neopterygii</taxon>
        <taxon>Teleostei</taxon>
        <taxon>Neoteleostei</taxon>
        <taxon>Acanthomorphata</taxon>
        <taxon>Zeiogadaria</taxon>
        <taxon>Gadariae</taxon>
        <taxon>Gadiformes</taxon>
        <taxon>Muraenolepidoidei</taxon>
        <taxon>Muraenolepididae</taxon>
        <taxon>Muraenolepis</taxon>
    </lineage>
</organism>
<keyword evidence="2" id="KW-1185">Reference proteome</keyword>
<reference evidence="1" key="1">
    <citation type="submission" date="2022-07" db="EMBL/GenBank/DDBJ databases">
        <title>Chromosome-level genome of Muraenolepis orangiensis.</title>
        <authorList>
            <person name="Kim J."/>
        </authorList>
    </citation>
    <scope>NUCLEOTIDE SEQUENCE</scope>
    <source>
        <strain evidence="1">KU_S4_2022</strain>
        <tissue evidence="1">Muscle</tissue>
    </source>
</reference>
<gene>
    <name evidence="1" type="ORF">NHX12_022380</name>
</gene>
<evidence type="ECO:0000313" key="1">
    <source>
        <dbReference type="EMBL" id="KAJ3610287.1"/>
    </source>
</evidence>
<protein>
    <submittedName>
        <fullName evidence="1">Uncharacterized protein</fullName>
    </submittedName>
</protein>
<dbReference type="Proteomes" id="UP001148018">
    <property type="component" value="Unassembled WGS sequence"/>
</dbReference>
<evidence type="ECO:0000313" key="2">
    <source>
        <dbReference type="Proteomes" id="UP001148018"/>
    </source>
</evidence>
<name>A0A9Q0IR85_9TELE</name>